<organism evidence="2 3">
    <name type="scientific">Aspergillus pseudoustus</name>
    <dbReference type="NCBI Taxonomy" id="1810923"/>
    <lineage>
        <taxon>Eukaryota</taxon>
        <taxon>Fungi</taxon>
        <taxon>Dikarya</taxon>
        <taxon>Ascomycota</taxon>
        <taxon>Pezizomycotina</taxon>
        <taxon>Eurotiomycetes</taxon>
        <taxon>Eurotiomycetidae</taxon>
        <taxon>Eurotiales</taxon>
        <taxon>Aspergillaceae</taxon>
        <taxon>Aspergillus</taxon>
        <taxon>Aspergillus subgen. Nidulantes</taxon>
    </lineage>
</organism>
<sequence>MDPCASDTISMTWKVSARRRVLYVLGLFCIIMQRPRDKRRTTRETINIHLQYKEDIWIRAQG</sequence>
<keyword evidence="1" id="KW-0472">Membrane</keyword>
<evidence type="ECO:0000313" key="3">
    <source>
        <dbReference type="Proteomes" id="UP001610446"/>
    </source>
</evidence>
<evidence type="ECO:0000313" key="2">
    <source>
        <dbReference type="EMBL" id="KAL2835501.1"/>
    </source>
</evidence>
<comment type="caution">
    <text evidence="2">The sequence shown here is derived from an EMBL/GenBank/DDBJ whole genome shotgun (WGS) entry which is preliminary data.</text>
</comment>
<dbReference type="Proteomes" id="UP001610446">
    <property type="component" value="Unassembled WGS sequence"/>
</dbReference>
<keyword evidence="1" id="KW-1133">Transmembrane helix</keyword>
<feature type="transmembrane region" description="Helical" evidence="1">
    <location>
        <begin position="17"/>
        <end position="33"/>
    </location>
</feature>
<dbReference type="EMBL" id="JBFXLU010000202">
    <property type="protein sequence ID" value="KAL2835501.1"/>
    <property type="molecule type" value="Genomic_DNA"/>
</dbReference>
<accession>A0ABR4J627</accession>
<proteinExistence type="predicted"/>
<gene>
    <name evidence="2" type="ORF">BJY01DRAFT_223566</name>
</gene>
<protein>
    <submittedName>
        <fullName evidence="2">Uncharacterized protein</fullName>
    </submittedName>
</protein>
<name>A0ABR4J627_9EURO</name>
<reference evidence="2 3" key="1">
    <citation type="submission" date="2024-07" db="EMBL/GenBank/DDBJ databases">
        <title>Section-level genome sequencing and comparative genomics of Aspergillus sections Usti and Cavernicolus.</title>
        <authorList>
            <consortium name="Lawrence Berkeley National Laboratory"/>
            <person name="Nybo J.L."/>
            <person name="Vesth T.C."/>
            <person name="Theobald S."/>
            <person name="Frisvad J.C."/>
            <person name="Larsen T.O."/>
            <person name="Kjaerboelling I."/>
            <person name="Rothschild-Mancinelli K."/>
            <person name="Lyhne E.K."/>
            <person name="Kogle M.E."/>
            <person name="Barry K."/>
            <person name="Clum A."/>
            <person name="Na H."/>
            <person name="Ledsgaard L."/>
            <person name="Lin J."/>
            <person name="Lipzen A."/>
            <person name="Kuo A."/>
            <person name="Riley R."/>
            <person name="Mondo S."/>
            <person name="Labutti K."/>
            <person name="Haridas S."/>
            <person name="Pangalinan J."/>
            <person name="Salamov A.A."/>
            <person name="Simmons B.A."/>
            <person name="Magnuson J.K."/>
            <person name="Chen J."/>
            <person name="Drula E."/>
            <person name="Henrissat B."/>
            <person name="Wiebenga A."/>
            <person name="Lubbers R.J."/>
            <person name="Gomes A.C."/>
            <person name="Makela M.R."/>
            <person name="Stajich J."/>
            <person name="Grigoriev I.V."/>
            <person name="Mortensen U.H."/>
            <person name="De Vries R.P."/>
            <person name="Baker S.E."/>
            <person name="Andersen M.R."/>
        </authorList>
    </citation>
    <scope>NUCLEOTIDE SEQUENCE [LARGE SCALE GENOMIC DNA]</scope>
    <source>
        <strain evidence="2 3">CBS 123904</strain>
    </source>
</reference>
<evidence type="ECO:0000256" key="1">
    <source>
        <dbReference type="SAM" id="Phobius"/>
    </source>
</evidence>
<keyword evidence="3" id="KW-1185">Reference proteome</keyword>
<keyword evidence="1" id="KW-0812">Transmembrane</keyword>